<dbReference type="OrthoDB" id="242257at2759"/>
<proteinExistence type="inferred from homology"/>
<evidence type="ECO:0000313" key="9">
    <source>
        <dbReference type="Proteomes" id="UP000000600"/>
    </source>
</evidence>
<evidence type="ECO:0000256" key="4">
    <source>
        <dbReference type="ARBA" id="ARBA00022741"/>
    </source>
</evidence>
<dbReference type="HOGENOM" id="CLU_802812_0_0_1"/>
<dbReference type="EMBL" id="CT868016">
    <property type="protein sequence ID" value="CAK61805.1"/>
    <property type="molecule type" value="Genomic_DNA"/>
</dbReference>
<name>A0BTD8_PARTE</name>
<dbReference type="SUPFAM" id="SSF111331">
    <property type="entry name" value="NAD kinase/diacylglycerol kinase-like"/>
    <property type="match status" value="1"/>
</dbReference>
<dbReference type="InterPro" id="IPR037607">
    <property type="entry name" value="DGK"/>
</dbReference>
<dbReference type="PANTHER" id="PTHR11255">
    <property type="entry name" value="DIACYLGLYCEROL KINASE"/>
    <property type="match status" value="1"/>
</dbReference>
<dbReference type="GO" id="GO:0046486">
    <property type="term" value="P:glycerolipid metabolic process"/>
    <property type="evidence" value="ECO:0000318"/>
    <property type="project" value="GO_Central"/>
</dbReference>
<evidence type="ECO:0000313" key="8">
    <source>
        <dbReference type="EMBL" id="CAK61805.1"/>
    </source>
</evidence>
<feature type="domain" description="DAGKc" evidence="7">
    <location>
        <begin position="1"/>
        <end position="113"/>
    </location>
</feature>
<dbReference type="Gene3D" id="3.40.50.10330">
    <property type="entry name" value="Probable inorganic polyphosphate/atp-NAD kinase, domain 1"/>
    <property type="match status" value="1"/>
</dbReference>
<keyword evidence="3" id="KW-0808">Transferase</keyword>
<dbReference type="PANTHER" id="PTHR11255:SF121">
    <property type="entry name" value="DIACYLGLYCEROL KINASE (ATP)"/>
    <property type="match status" value="1"/>
</dbReference>
<dbReference type="Pfam" id="PF00781">
    <property type="entry name" value="DAGK_cat"/>
    <property type="match status" value="1"/>
</dbReference>
<dbReference type="EC" id="2.7.1.107" evidence="2"/>
<evidence type="ECO:0000256" key="2">
    <source>
        <dbReference type="ARBA" id="ARBA00012133"/>
    </source>
</evidence>
<accession>A0BTD8</accession>
<evidence type="ECO:0000256" key="1">
    <source>
        <dbReference type="ARBA" id="ARBA00009280"/>
    </source>
</evidence>
<dbReference type="eggNOG" id="KOG1169">
    <property type="taxonomic scope" value="Eukaryota"/>
</dbReference>
<keyword evidence="4" id="KW-0547">Nucleotide-binding</keyword>
<organism evidence="8 9">
    <name type="scientific">Paramecium tetraurelia</name>
    <dbReference type="NCBI Taxonomy" id="5888"/>
    <lineage>
        <taxon>Eukaryota</taxon>
        <taxon>Sar</taxon>
        <taxon>Alveolata</taxon>
        <taxon>Ciliophora</taxon>
        <taxon>Intramacronucleata</taxon>
        <taxon>Oligohymenophorea</taxon>
        <taxon>Peniculida</taxon>
        <taxon>Parameciidae</taxon>
        <taxon>Paramecium</taxon>
    </lineage>
</organism>
<dbReference type="OMA" id="PWGKPNK"/>
<dbReference type="GO" id="GO:0035556">
    <property type="term" value="P:intracellular signal transduction"/>
    <property type="evidence" value="ECO:0000318"/>
    <property type="project" value="GO_Central"/>
</dbReference>
<dbReference type="InterPro" id="IPR016064">
    <property type="entry name" value="NAD/diacylglycerol_kinase_sf"/>
</dbReference>
<keyword evidence="9" id="KW-1185">Reference proteome</keyword>
<evidence type="ECO:0000256" key="6">
    <source>
        <dbReference type="ARBA" id="ARBA00022840"/>
    </source>
</evidence>
<dbReference type="GO" id="GO:0004143">
    <property type="term" value="F:ATP-dependent diacylglycerol kinase activity"/>
    <property type="evidence" value="ECO:0000318"/>
    <property type="project" value="GO_Central"/>
</dbReference>
<dbReference type="AlphaFoldDB" id="A0BTD8"/>
<evidence type="ECO:0000256" key="5">
    <source>
        <dbReference type="ARBA" id="ARBA00022777"/>
    </source>
</evidence>
<evidence type="ECO:0000256" key="3">
    <source>
        <dbReference type="ARBA" id="ARBA00022679"/>
    </source>
</evidence>
<dbReference type="GO" id="GO:0005524">
    <property type="term" value="F:ATP binding"/>
    <property type="evidence" value="ECO:0007669"/>
    <property type="project" value="UniProtKB-KW"/>
</dbReference>
<dbReference type="GO" id="GO:0016020">
    <property type="term" value="C:membrane"/>
    <property type="evidence" value="ECO:0000318"/>
    <property type="project" value="GO_Central"/>
</dbReference>
<dbReference type="InterPro" id="IPR001206">
    <property type="entry name" value="Diacylglycerol_kinase_cat_dom"/>
</dbReference>
<dbReference type="GO" id="GO:0007200">
    <property type="term" value="P:phospholipase C-activating G protein-coupled receptor signaling pathway"/>
    <property type="evidence" value="ECO:0007669"/>
    <property type="project" value="InterPro"/>
</dbReference>
<dbReference type="GeneID" id="5014987"/>
<keyword evidence="5" id="KW-0418">Kinase</keyword>
<comment type="similarity">
    <text evidence="1">Belongs to the eukaryotic diacylglycerol kinase family.</text>
</comment>
<dbReference type="InterPro" id="IPR000756">
    <property type="entry name" value="Diacylglycerol_kin_accessory"/>
</dbReference>
<dbReference type="RefSeq" id="XP_001429203.1">
    <property type="nucleotide sequence ID" value="XM_001429166.1"/>
</dbReference>
<dbReference type="InterPro" id="IPR017438">
    <property type="entry name" value="ATP-NAD_kinase_N"/>
</dbReference>
<reference evidence="8 9" key="1">
    <citation type="journal article" date="2006" name="Nature">
        <title>Global trends of whole-genome duplications revealed by the ciliate Paramecium tetraurelia.</title>
        <authorList>
            <consortium name="Genoscope"/>
            <person name="Aury J.-M."/>
            <person name="Jaillon O."/>
            <person name="Duret L."/>
            <person name="Noel B."/>
            <person name="Jubin C."/>
            <person name="Porcel B.M."/>
            <person name="Segurens B."/>
            <person name="Daubin V."/>
            <person name="Anthouard V."/>
            <person name="Aiach N."/>
            <person name="Arnaiz O."/>
            <person name="Billaut A."/>
            <person name="Beisson J."/>
            <person name="Blanc I."/>
            <person name="Bouhouche K."/>
            <person name="Camara F."/>
            <person name="Duharcourt S."/>
            <person name="Guigo R."/>
            <person name="Gogendeau D."/>
            <person name="Katinka M."/>
            <person name="Keller A.-M."/>
            <person name="Kissmehl R."/>
            <person name="Klotz C."/>
            <person name="Koll F."/>
            <person name="Le Moue A."/>
            <person name="Lepere C."/>
            <person name="Malinsky S."/>
            <person name="Nowacki M."/>
            <person name="Nowak J.K."/>
            <person name="Plattner H."/>
            <person name="Poulain J."/>
            <person name="Ruiz F."/>
            <person name="Serrano V."/>
            <person name="Zagulski M."/>
            <person name="Dessen P."/>
            <person name="Betermier M."/>
            <person name="Weissenbach J."/>
            <person name="Scarpelli C."/>
            <person name="Schachter V."/>
            <person name="Sperling L."/>
            <person name="Meyer E."/>
            <person name="Cohen J."/>
            <person name="Wincker P."/>
        </authorList>
    </citation>
    <scope>NUCLEOTIDE SEQUENCE [LARGE SCALE GENOMIC DNA]</scope>
    <source>
        <strain evidence="8 9">Stock d4-2</strain>
    </source>
</reference>
<evidence type="ECO:0000259" key="7">
    <source>
        <dbReference type="PROSITE" id="PS50146"/>
    </source>
</evidence>
<dbReference type="SMART" id="SM00046">
    <property type="entry name" value="DAGKc"/>
    <property type="match status" value="1"/>
</dbReference>
<sequence>MEQVYHLLYNAGSGGNRGQKFLQLDNLVSISGIEFADESRETGLQLIMKQKADDIHVVMAGGDGSIMWIVELLLQHQVNIHRCIIIPFPFGTGNDFANTLGWGTSVPNDVIGIERVFGPFSILKEDGFISEIRRNENGANEMKLQLNDQRYYKQMINYFSIGVDARIGFGFDKYRTSNQCCNKCVYCWEGFKKMFLNTPKVNQSIENIHHVNDDNLETALISKHNNQIVVPGDPVNLLCLNINSYAGGLKNIWLNAQQNQVKSIPTFLLSLMGSWKYSHSTLFQDQAQKDGFLDRLPDQVKVEDHSNRMNNLEHISKSMANTIPLPIHTQFLLGPVNRCHKGKYVS</sequence>
<dbReference type="Pfam" id="PF00609">
    <property type="entry name" value="DAGK_acc"/>
    <property type="match status" value="1"/>
</dbReference>
<dbReference type="PROSITE" id="PS50146">
    <property type="entry name" value="DAGK"/>
    <property type="match status" value="1"/>
</dbReference>
<dbReference type="InParanoid" id="A0BTD8"/>
<protein>
    <recommendedName>
        <fullName evidence="2">diacylglycerol kinase (ATP)</fullName>
        <ecNumber evidence="2">2.7.1.107</ecNumber>
    </recommendedName>
</protein>
<dbReference type="KEGG" id="ptm:GSPATT00032037001"/>
<gene>
    <name evidence="8" type="ORF">GSPATT00032037001</name>
</gene>
<dbReference type="Proteomes" id="UP000000600">
    <property type="component" value="Unassembled WGS sequence"/>
</dbReference>
<keyword evidence="6" id="KW-0067">ATP-binding</keyword>